<dbReference type="InterPro" id="IPR020550">
    <property type="entry name" value="Inositol_monophosphatase_CS"/>
</dbReference>
<dbReference type="PRINTS" id="PR00377">
    <property type="entry name" value="IMPHPHTASES"/>
</dbReference>
<keyword evidence="5 8" id="KW-0479">Metal-binding</keyword>
<evidence type="ECO:0000256" key="1">
    <source>
        <dbReference type="ARBA" id="ARBA00001033"/>
    </source>
</evidence>
<dbReference type="GO" id="GO:0007165">
    <property type="term" value="P:signal transduction"/>
    <property type="evidence" value="ECO:0007669"/>
    <property type="project" value="TreeGrafter"/>
</dbReference>
<feature type="binding site" evidence="8">
    <location>
        <position position="143"/>
    </location>
    <ligand>
        <name>Mg(2+)</name>
        <dbReference type="ChEBI" id="CHEBI:18420"/>
        <label>1</label>
        <note>catalytic</note>
    </ligand>
</feature>
<evidence type="ECO:0000256" key="2">
    <source>
        <dbReference type="ARBA" id="ARBA00001946"/>
    </source>
</evidence>
<dbReference type="Pfam" id="PF00459">
    <property type="entry name" value="Inositol_P"/>
    <property type="match status" value="1"/>
</dbReference>
<feature type="binding site" evidence="8">
    <location>
        <position position="288"/>
    </location>
    <ligand>
        <name>Mg(2+)</name>
        <dbReference type="ChEBI" id="CHEBI:18420"/>
        <label>1</label>
        <note>catalytic</note>
    </ligand>
</feature>
<organism evidence="11">
    <name type="scientific">Chromera velia CCMP2878</name>
    <dbReference type="NCBI Taxonomy" id="1169474"/>
    <lineage>
        <taxon>Eukaryota</taxon>
        <taxon>Sar</taxon>
        <taxon>Alveolata</taxon>
        <taxon>Colpodellida</taxon>
        <taxon>Chromeraceae</taxon>
        <taxon>Chromera</taxon>
    </lineage>
</organism>
<evidence type="ECO:0000313" key="11">
    <source>
        <dbReference type="EMBL" id="CEM08492.1"/>
    </source>
</evidence>
<dbReference type="PhylomeDB" id="A0A0G4F846"/>
<dbReference type="FunFam" id="3.30.540.10:FF:000004">
    <property type="entry name" value="Inositol-1-monophosphatase"/>
    <property type="match status" value="1"/>
</dbReference>
<dbReference type="AlphaFoldDB" id="A0A0G4F846"/>
<dbReference type="GO" id="GO:0046854">
    <property type="term" value="P:phosphatidylinositol phosphate biosynthetic process"/>
    <property type="evidence" value="ECO:0007669"/>
    <property type="project" value="InterPro"/>
</dbReference>
<feature type="binding site" evidence="8">
    <location>
        <position position="125"/>
    </location>
    <ligand>
        <name>Mg(2+)</name>
        <dbReference type="ChEBI" id="CHEBI:18420"/>
        <label>1</label>
        <note>catalytic</note>
    </ligand>
</feature>
<comment type="cofactor">
    <cofactor evidence="2 8 9">
        <name>Mg(2+)</name>
        <dbReference type="ChEBI" id="CHEBI:18420"/>
    </cofactor>
</comment>
<feature type="signal peptide" evidence="10">
    <location>
        <begin position="1"/>
        <end position="18"/>
    </location>
</feature>
<dbReference type="Gene3D" id="3.40.190.80">
    <property type="match status" value="1"/>
</dbReference>
<dbReference type="GO" id="GO:0006021">
    <property type="term" value="P:inositol biosynthetic process"/>
    <property type="evidence" value="ECO:0007669"/>
    <property type="project" value="UniProtKB-UniPathway"/>
</dbReference>
<sequence length="344" mass="37470">MPIFYGALCFLLTSPVALLSVPRPRLSLLSTRSSLPPSFRTHRKSPGRSFPLSMTSADPEVTIEFLKELAEAGGALIRENIFKRGKSTKGKISAADLVTETDVAVEKLLISKIKEKFPAHKFLCEESATSDDKLTDEPTWIIDPIDGTANFVHTFPFASVSIGFSRGKEVKLGAVYNPVLNEMFTATKGGGAFLNGEKITVSGCTKLSESLVSTGFCCSLMRKLSSDSTTEAERKEVEARKEEILKYISVIMQEVHDIRRVGSAALDLCQVAMGRTDMYFEFGPHEWDVAAGSIILEEAGGFLCDLDGAPFDIAARRTLAAASKDLAMELVNKLAAGKCLRPFR</sequence>
<dbReference type="GO" id="GO:0008934">
    <property type="term" value="F:inositol monophosphate 1-phosphatase activity"/>
    <property type="evidence" value="ECO:0007669"/>
    <property type="project" value="InterPro"/>
</dbReference>
<evidence type="ECO:0000256" key="8">
    <source>
        <dbReference type="PIRSR" id="PIRSR600760-2"/>
    </source>
</evidence>
<protein>
    <recommendedName>
        <fullName evidence="9">Inositol-1-monophosphatase</fullName>
        <ecNumber evidence="9">3.1.3.25</ecNumber>
    </recommendedName>
</protein>
<evidence type="ECO:0000256" key="9">
    <source>
        <dbReference type="RuleBase" id="RU364068"/>
    </source>
</evidence>
<dbReference type="PANTHER" id="PTHR20854">
    <property type="entry name" value="INOSITOL MONOPHOSPHATASE"/>
    <property type="match status" value="1"/>
</dbReference>
<dbReference type="InterPro" id="IPR000760">
    <property type="entry name" value="Inositol_monophosphatase-like"/>
</dbReference>
<proteinExistence type="inferred from homology"/>
<dbReference type="VEuPathDB" id="CryptoDB:Cvel_2909"/>
<name>A0A0G4F846_9ALVE</name>
<evidence type="ECO:0000256" key="7">
    <source>
        <dbReference type="ARBA" id="ARBA00022842"/>
    </source>
</evidence>
<keyword evidence="7 8" id="KW-0460">Magnesium</keyword>
<dbReference type="PROSITE" id="PS00629">
    <property type="entry name" value="IMP_1"/>
    <property type="match status" value="1"/>
</dbReference>
<evidence type="ECO:0000256" key="6">
    <source>
        <dbReference type="ARBA" id="ARBA00022801"/>
    </source>
</evidence>
<keyword evidence="6 9" id="KW-0378">Hydrolase</keyword>
<dbReference type="Gene3D" id="3.30.540.10">
    <property type="entry name" value="Fructose-1,6-Bisphosphatase, subunit A, domain 1"/>
    <property type="match status" value="1"/>
</dbReference>
<evidence type="ECO:0000256" key="10">
    <source>
        <dbReference type="SAM" id="SignalP"/>
    </source>
</evidence>
<dbReference type="GO" id="GO:0046872">
    <property type="term" value="F:metal ion binding"/>
    <property type="evidence" value="ECO:0007669"/>
    <property type="project" value="UniProtKB-KW"/>
</dbReference>
<evidence type="ECO:0000256" key="5">
    <source>
        <dbReference type="ARBA" id="ARBA00022723"/>
    </source>
</evidence>
<gene>
    <name evidence="11" type="ORF">Cvel_2909</name>
</gene>
<dbReference type="InterPro" id="IPR033942">
    <property type="entry name" value="IMPase"/>
</dbReference>
<dbReference type="PANTHER" id="PTHR20854:SF4">
    <property type="entry name" value="INOSITOL-1-MONOPHOSPHATASE-RELATED"/>
    <property type="match status" value="1"/>
</dbReference>
<dbReference type="PROSITE" id="PS00630">
    <property type="entry name" value="IMP_2"/>
    <property type="match status" value="1"/>
</dbReference>
<feature type="binding site" evidence="8">
    <location>
        <position position="146"/>
    </location>
    <ligand>
        <name>Mg(2+)</name>
        <dbReference type="ChEBI" id="CHEBI:18420"/>
        <label>1</label>
        <note>catalytic</note>
    </ligand>
</feature>
<feature type="chain" id="PRO_5005188885" description="Inositol-1-monophosphatase" evidence="10">
    <location>
        <begin position="19"/>
        <end position="344"/>
    </location>
</feature>
<evidence type="ECO:0000256" key="4">
    <source>
        <dbReference type="ARBA" id="ARBA00009759"/>
    </source>
</evidence>
<dbReference type="FunFam" id="3.40.190.80:FF:000002">
    <property type="entry name" value="Inositol-1-monophosphatase"/>
    <property type="match status" value="1"/>
</dbReference>
<keyword evidence="10" id="KW-0732">Signal</keyword>
<dbReference type="EC" id="3.1.3.25" evidence="9"/>
<dbReference type="UniPathway" id="UPA00823">
    <property type="reaction ID" value="UER00788"/>
</dbReference>
<dbReference type="CDD" id="cd01639">
    <property type="entry name" value="IMPase"/>
    <property type="match status" value="1"/>
</dbReference>
<comment type="catalytic activity">
    <reaction evidence="1 9">
        <text>a myo-inositol phosphate + H2O = myo-inositol + phosphate</text>
        <dbReference type="Rhea" id="RHEA:24056"/>
        <dbReference type="ChEBI" id="CHEBI:15377"/>
        <dbReference type="ChEBI" id="CHEBI:17268"/>
        <dbReference type="ChEBI" id="CHEBI:43474"/>
        <dbReference type="ChEBI" id="CHEBI:84139"/>
        <dbReference type="EC" id="3.1.3.25"/>
    </reaction>
</comment>
<dbReference type="SUPFAM" id="SSF56655">
    <property type="entry name" value="Carbohydrate phosphatase"/>
    <property type="match status" value="1"/>
</dbReference>
<accession>A0A0G4F846</accession>
<evidence type="ECO:0000256" key="3">
    <source>
        <dbReference type="ARBA" id="ARBA00005152"/>
    </source>
</evidence>
<comment type="pathway">
    <text evidence="3 9">Polyol metabolism; myo-inositol biosynthesis; myo-inositol from D-glucose 6-phosphate: step 2/2.</text>
</comment>
<reference evidence="11" key="1">
    <citation type="submission" date="2014-11" db="EMBL/GenBank/DDBJ databases">
        <authorList>
            <person name="Otto D Thomas"/>
            <person name="Naeem Raeece"/>
        </authorList>
    </citation>
    <scope>NUCLEOTIDE SEQUENCE</scope>
</reference>
<feature type="binding site" evidence="8">
    <location>
        <position position="145"/>
    </location>
    <ligand>
        <name>Mg(2+)</name>
        <dbReference type="ChEBI" id="CHEBI:18420"/>
        <label>1</label>
        <note>catalytic</note>
    </ligand>
</feature>
<dbReference type="EMBL" id="CDMZ01000176">
    <property type="protein sequence ID" value="CEM08492.1"/>
    <property type="molecule type" value="Genomic_DNA"/>
</dbReference>
<dbReference type="InterPro" id="IPR020583">
    <property type="entry name" value="Inositol_monoP_metal-BS"/>
</dbReference>
<comment type="similarity">
    <text evidence="4 9">Belongs to the inositol monophosphatase superfamily.</text>
</comment>